<sequence>MLWQQNMTITCNCLFSYLFQSINPSIMISVQIIIAGSDI</sequence>
<organism evidence="1 2">
    <name type="scientific">Paraglaciecola arctica BSs20135</name>
    <dbReference type="NCBI Taxonomy" id="493475"/>
    <lineage>
        <taxon>Bacteria</taxon>
        <taxon>Pseudomonadati</taxon>
        <taxon>Pseudomonadota</taxon>
        <taxon>Gammaproteobacteria</taxon>
        <taxon>Alteromonadales</taxon>
        <taxon>Alteromonadaceae</taxon>
        <taxon>Paraglaciecola</taxon>
    </lineage>
</organism>
<keyword evidence="2" id="KW-1185">Reference proteome</keyword>
<dbReference type="AlphaFoldDB" id="K6YGM7"/>
<proteinExistence type="predicted"/>
<dbReference type="Proteomes" id="UP000006327">
    <property type="component" value="Unassembled WGS sequence"/>
</dbReference>
<evidence type="ECO:0000313" key="2">
    <source>
        <dbReference type="Proteomes" id="UP000006327"/>
    </source>
</evidence>
<reference evidence="1 2" key="1">
    <citation type="journal article" date="2017" name="Antonie Van Leeuwenhoek">
        <title>Rhizobium rhizosphaerae sp. nov., a novel species isolated from rice rhizosphere.</title>
        <authorList>
            <person name="Zhao J.J."/>
            <person name="Zhang J."/>
            <person name="Zhang R.J."/>
            <person name="Zhang C.W."/>
            <person name="Yin H.Q."/>
            <person name="Zhang X.X."/>
        </authorList>
    </citation>
    <scope>NUCLEOTIDE SEQUENCE [LARGE SCALE GENOMIC DNA]</scope>
    <source>
        <strain evidence="1 2">BSs20135</strain>
    </source>
</reference>
<name>K6YGM7_9ALTE</name>
<gene>
    <name evidence="1" type="ORF">GARC_0310</name>
</gene>
<dbReference type="EMBL" id="BAEO01000006">
    <property type="protein sequence ID" value="GAC17292.1"/>
    <property type="molecule type" value="Genomic_DNA"/>
</dbReference>
<accession>K6YGM7</accession>
<comment type="caution">
    <text evidence="1">The sequence shown here is derived from an EMBL/GenBank/DDBJ whole genome shotgun (WGS) entry which is preliminary data.</text>
</comment>
<dbReference type="STRING" id="493475.GARC_0310"/>
<evidence type="ECO:0000313" key="1">
    <source>
        <dbReference type="EMBL" id="GAC17292.1"/>
    </source>
</evidence>
<protein>
    <submittedName>
        <fullName evidence="1">Uncharacterized protein</fullName>
    </submittedName>
</protein>